<name>A0A2A5B5R3_9GAMM</name>
<feature type="domain" description="DnaT DNA-binding" evidence="1">
    <location>
        <begin position="290"/>
        <end position="354"/>
    </location>
</feature>
<feature type="domain" description="DnaT DNA-binding" evidence="1">
    <location>
        <begin position="144"/>
        <end position="208"/>
    </location>
</feature>
<comment type="caution">
    <text evidence="2">The sequence shown here is derived from an EMBL/GenBank/DDBJ whole genome shotgun (WGS) entry which is preliminary data.</text>
</comment>
<proteinExistence type="predicted"/>
<evidence type="ECO:0000259" key="1">
    <source>
        <dbReference type="Pfam" id="PF17948"/>
    </source>
</evidence>
<dbReference type="EMBL" id="NVVJ01000009">
    <property type="protein sequence ID" value="PCJ26832.1"/>
    <property type="molecule type" value="Genomic_DNA"/>
</dbReference>
<accession>A0A2A5B5R3</accession>
<sequence>MSLLPERPLLISPTLASTIGLEEAVMLQVLAEFISTRETQRRQVNATLDWVKLTDEDLQKAFPFWATVDIKRVQLSLQNLGLIVIDPTDNEHRSNFFAIDEASNAGPAVLGASSSTVKPSAPSAINTRTAAPAHPVVPGTATLIDPNWQPDQTWIRQCKQHAIPDQFILDQVQEFVHYWHDRGQARFSWGNAFYKHVVKAWRNEQSRQGAYELSSVMSAQWQPSDDAVGILGMSGINLSFIEDAVPEFVLYWRERGMLNGTWNTKFIEHIRRQWAKFSASFGYDDTPKVITADWQPGADCYDILQLAEIDEEYARSKIPEFVMYWKDSQQVKSSWNTVFLQFIKQDWARQLKQLETTDINHAENQTLVGTSQQRIKERFQRIADRSWAE</sequence>
<protein>
    <recommendedName>
        <fullName evidence="1">DnaT DNA-binding domain-containing protein</fullName>
    </recommendedName>
</protein>
<organism evidence="2 3">
    <name type="scientific">SAR86 cluster bacterium</name>
    <dbReference type="NCBI Taxonomy" id="2030880"/>
    <lineage>
        <taxon>Bacteria</taxon>
        <taxon>Pseudomonadati</taxon>
        <taxon>Pseudomonadota</taxon>
        <taxon>Gammaproteobacteria</taxon>
        <taxon>SAR86 cluster</taxon>
    </lineage>
</organism>
<dbReference type="Proteomes" id="UP000218327">
    <property type="component" value="Unassembled WGS sequence"/>
</dbReference>
<dbReference type="Pfam" id="PF17948">
    <property type="entry name" value="DnaT"/>
    <property type="match status" value="3"/>
</dbReference>
<evidence type="ECO:0000313" key="2">
    <source>
        <dbReference type="EMBL" id="PCJ26832.1"/>
    </source>
</evidence>
<dbReference type="Gene3D" id="1.10.8.1180">
    <property type="match status" value="3"/>
</dbReference>
<dbReference type="InterPro" id="IPR040480">
    <property type="entry name" value="DnaT_DNA_bind"/>
</dbReference>
<dbReference type="AlphaFoldDB" id="A0A2A5B5R3"/>
<reference evidence="3" key="1">
    <citation type="submission" date="2017-08" db="EMBL/GenBank/DDBJ databases">
        <title>A dynamic microbial community with high functional redundancy inhabits the cold, oxic subseafloor aquifer.</title>
        <authorList>
            <person name="Tully B.J."/>
            <person name="Wheat C.G."/>
            <person name="Glazer B.T."/>
            <person name="Huber J.A."/>
        </authorList>
    </citation>
    <scope>NUCLEOTIDE SEQUENCE [LARGE SCALE GENOMIC DNA]</scope>
</reference>
<feature type="domain" description="DnaT DNA-binding" evidence="1">
    <location>
        <begin position="217"/>
        <end position="279"/>
    </location>
</feature>
<evidence type="ECO:0000313" key="3">
    <source>
        <dbReference type="Proteomes" id="UP000218327"/>
    </source>
</evidence>
<gene>
    <name evidence="2" type="ORF">COA96_04180</name>
</gene>